<dbReference type="GO" id="GO:0032259">
    <property type="term" value="P:methylation"/>
    <property type="evidence" value="ECO:0007669"/>
    <property type="project" value="UniProtKB-KW"/>
</dbReference>
<evidence type="ECO:0000313" key="1">
    <source>
        <dbReference type="EMBL" id="RWX74113.1"/>
    </source>
</evidence>
<reference evidence="1 2" key="1">
    <citation type="submission" date="2018-12" db="EMBL/GenBank/DDBJ databases">
        <title>The complete genome of the methanogenic archaea of the candidate phylum Verstraetearchaeota, obtained from the metagenome of underground thermal water.</title>
        <authorList>
            <person name="Kadnikov V.V."/>
            <person name="Mardanov A.V."/>
            <person name="Beletsky A.V."/>
            <person name="Karnachuk O.V."/>
            <person name="Ravin N.V."/>
        </authorList>
    </citation>
    <scope>NUCLEOTIDE SEQUENCE [LARGE SCALE GENOMIC DNA]</scope>
    <source>
        <strain evidence="1">Ch88</strain>
    </source>
</reference>
<dbReference type="Proteomes" id="UP000288215">
    <property type="component" value="Unassembled WGS sequence"/>
</dbReference>
<gene>
    <name evidence="1" type="ORF">Metus_0138</name>
</gene>
<evidence type="ECO:0000313" key="2">
    <source>
        <dbReference type="Proteomes" id="UP000288215"/>
    </source>
</evidence>
<dbReference type="EMBL" id="RXGA01000001">
    <property type="protein sequence ID" value="RWX74113.1"/>
    <property type="molecule type" value="Genomic_DNA"/>
</dbReference>
<proteinExistence type="predicted"/>
<accession>A0A3S3S138</accession>
<comment type="caution">
    <text evidence="1">The sequence shown here is derived from an EMBL/GenBank/DDBJ whole genome shotgun (WGS) entry which is preliminary data.</text>
</comment>
<dbReference type="Pfam" id="PF12176">
    <property type="entry name" value="MtaB"/>
    <property type="match status" value="1"/>
</dbReference>
<name>A0A3S3S138_METS7</name>
<protein>
    <submittedName>
        <fullName evidence="1">Methanol:corrinoid methyltransferase</fullName>
    </submittedName>
</protein>
<dbReference type="InterPro" id="IPR021079">
    <property type="entry name" value="MeOH-cob_MeTrfase_bsu"/>
</dbReference>
<keyword evidence="1" id="KW-0808">Transferase</keyword>
<dbReference type="AlphaFoldDB" id="A0A3S3S138"/>
<keyword evidence="1" id="KW-0489">Methyltransferase</keyword>
<dbReference type="GO" id="GO:0008168">
    <property type="term" value="F:methyltransferase activity"/>
    <property type="evidence" value="ECO:0007669"/>
    <property type="project" value="UniProtKB-KW"/>
</dbReference>
<sequence length="462" mass="50884">MGVRRYTKMAYKDPDDMVFGHAKFPVLEHWNVQFGAGYVVPEVKVAPEAGTERSKDTLVKEMASIAEQAAARAVDIGLPAFMLEQEHVFQQTYHPDWGYACTLAQAEVLKKYYDEYGVRACLRQTVGDLRIEEKGGLRGSEYDNRIAETIEECCKAGASDIAAETMGGKSVLDYGVMRGDIKAILFGIGYLGSVDMEYFWTRAVNICSKYDTRPAGDTNCSGANTCMYVAGGLLGKDMSHTAAALARAISAARSLVAVECGATGPLKDCGYENTIIKAITGVPICQEGKNAVCAHADVMGNLTCQVVDCWSNESVFHREEMGGPTPAVWLQATGYEAALMNTAIQTGNAKTLRDLYTFTDMYRDPQGTLLAYPNAFRVGKAIVEYGKDIYLRARAAALEASKIMMEAYEAKLLQLTRFELDTLRKYTSILESLPMEAEIFVDQCMREYPRKIPTFDPKSYGL</sequence>
<organism evidence="1 2">
    <name type="scientific">Methanosuratincola subterraneus</name>
    <dbReference type="NCBI Taxonomy" id="2593994"/>
    <lineage>
        <taxon>Archaea</taxon>
        <taxon>Thermoproteota</taxon>
        <taxon>Methanosuratincolia</taxon>
        <taxon>Candidatus Methanomethylicales</taxon>
        <taxon>Candidatus Methanomethylicaceae</taxon>
        <taxon>Candidatus Methanosuratincola (ex Vanwonterghem et al. 2016)</taxon>
    </lineage>
</organism>